<dbReference type="EMBL" id="ML120453">
    <property type="protein sequence ID" value="RPA93385.1"/>
    <property type="molecule type" value="Genomic_DNA"/>
</dbReference>
<gene>
    <name evidence="2" type="ORF">L873DRAFT_1580904</name>
</gene>
<reference evidence="2 3" key="1">
    <citation type="journal article" date="2018" name="Nat. Ecol. Evol.">
        <title>Pezizomycetes genomes reveal the molecular basis of ectomycorrhizal truffle lifestyle.</title>
        <authorList>
            <person name="Murat C."/>
            <person name="Payen T."/>
            <person name="Noel B."/>
            <person name="Kuo A."/>
            <person name="Morin E."/>
            <person name="Chen J."/>
            <person name="Kohler A."/>
            <person name="Krizsan K."/>
            <person name="Balestrini R."/>
            <person name="Da Silva C."/>
            <person name="Montanini B."/>
            <person name="Hainaut M."/>
            <person name="Levati E."/>
            <person name="Barry K.W."/>
            <person name="Belfiori B."/>
            <person name="Cichocki N."/>
            <person name="Clum A."/>
            <person name="Dockter R.B."/>
            <person name="Fauchery L."/>
            <person name="Guy J."/>
            <person name="Iotti M."/>
            <person name="Le Tacon F."/>
            <person name="Lindquist E.A."/>
            <person name="Lipzen A."/>
            <person name="Malagnac F."/>
            <person name="Mello A."/>
            <person name="Molinier V."/>
            <person name="Miyauchi S."/>
            <person name="Poulain J."/>
            <person name="Riccioni C."/>
            <person name="Rubini A."/>
            <person name="Sitrit Y."/>
            <person name="Splivallo R."/>
            <person name="Traeger S."/>
            <person name="Wang M."/>
            <person name="Zifcakova L."/>
            <person name="Wipf D."/>
            <person name="Zambonelli A."/>
            <person name="Paolocci F."/>
            <person name="Nowrousian M."/>
            <person name="Ottonello S."/>
            <person name="Baldrian P."/>
            <person name="Spatafora J.W."/>
            <person name="Henrissat B."/>
            <person name="Nagy L.G."/>
            <person name="Aury J.M."/>
            <person name="Wincker P."/>
            <person name="Grigoriev I.V."/>
            <person name="Bonfante P."/>
            <person name="Martin F.M."/>
        </authorList>
    </citation>
    <scope>NUCLEOTIDE SEQUENCE [LARGE SCALE GENOMIC DNA]</scope>
    <source>
        <strain evidence="2 3">120613-1</strain>
    </source>
</reference>
<feature type="non-terminal residue" evidence="2">
    <location>
        <position position="1"/>
    </location>
</feature>
<proteinExistence type="predicted"/>
<organism evidence="2 3">
    <name type="scientific">Choiromyces venosus 120613-1</name>
    <dbReference type="NCBI Taxonomy" id="1336337"/>
    <lineage>
        <taxon>Eukaryota</taxon>
        <taxon>Fungi</taxon>
        <taxon>Dikarya</taxon>
        <taxon>Ascomycota</taxon>
        <taxon>Pezizomycotina</taxon>
        <taxon>Pezizomycetes</taxon>
        <taxon>Pezizales</taxon>
        <taxon>Tuberaceae</taxon>
        <taxon>Choiromyces</taxon>
    </lineage>
</organism>
<protein>
    <submittedName>
        <fullName evidence="2">Uncharacterized protein</fullName>
    </submittedName>
</protein>
<evidence type="ECO:0000313" key="2">
    <source>
        <dbReference type="EMBL" id="RPA93385.1"/>
    </source>
</evidence>
<keyword evidence="3" id="KW-1185">Reference proteome</keyword>
<dbReference type="Proteomes" id="UP000276215">
    <property type="component" value="Unassembled WGS sequence"/>
</dbReference>
<feature type="compositionally biased region" description="Basic and acidic residues" evidence="1">
    <location>
        <begin position="40"/>
        <end position="50"/>
    </location>
</feature>
<feature type="region of interest" description="Disordered" evidence="1">
    <location>
        <begin position="40"/>
        <end position="66"/>
    </location>
</feature>
<evidence type="ECO:0000313" key="3">
    <source>
        <dbReference type="Proteomes" id="UP000276215"/>
    </source>
</evidence>
<dbReference type="OrthoDB" id="5410518at2759"/>
<accession>A0A3N4J5D9</accession>
<sequence>QPLLSGLVPYNQQVPFADEEGEQSLCKFVRLLHGTNRWIESKDNGRRGSETIDPASGRVDNIRSSI</sequence>
<feature type="non-terminal residue" evidence="2">
    <location>
        <position position="66"/>
    </location>
</feature>
<evidence type="ECO:0000256" key="1">
    <source>
        <dbReference type="SAM" id="MobiDB-lite"/>
    </source>
</evidence>
<dbReference type="AlphaFoldDB" id="A0A3N4J5D9"/>
<name>A0A3N4J5D9_9PEZI</name>